<dbReference type="AlphaFoldDB" id="A0AAD9LCT4"/>
<accession>A0AAD9LCT4</accession>
<gene>
    <name evidence="1" type="ORF">P3T76_013014</name>
</gene>
<dbReference type="Proteomes" id="UP001259832">
    <property type="component" value="Unassembled WGS sequence"/>
</dbReference>
<dbReference type="EMBL" id="JASMQC010000033">
    <property type="protein sequence ID" value="KAK1931685.1"/>
    <property type="molecule type" value="Genomic_DNA"/>
</dbReference>
<protein>
    <submittedName>
        <fullName evidence="1">Uncharacterized protein</fullName>
    </submittedName>
</protein>
<evidence type="ECO:0000313" key="1">
    <source>
        <dbReference type="EMBL" id="KAK1931685.1"/>
    </source>
</evidence>
<reference evidence="1" key="1">
    <citation type="submission" date="2023-08" db="EMBL/GenBank/DDBJ databases">
        <title>Reference Genome Resource for the Citrus Pathogen Phytophthora citrophthora.</title>
        <authorList>
            <person name="Moller H."/>
            <person name="Coetzee B."/>
            <person name="Rose L.J."/>
            <person name="Van Niekerk J.M."/>
        </authorList>
    </citation>
    <scope>NUCLEOTIDE SEQUENCE</scope>
    <source>
        <strain evidence="1">STE-U-9442</strain>
    </source>
</reference>
<keyword evidence="2" id="KW-1185">Reference proteome</keyword>
<organism evidence="1 2">
    <name type="scientific">Phytophthora citrophthora</name>
    <dbReference type="NCBI Taxonomy" id="4793"/>
    <lineage>
        <taxon>Eukaryota</taxon>
        <taxon>Sar</taxon>
        <taxon>Stramenopiles</taxon>
        <taxon>Oomycota</taxon>
        <taxon>Peronosporomycetes</taxon>
        <taxon>Peronosporales</taxon>
        <taxon>Peronosporaceae</taxon>
        <taxon>Phytophthora</taxon>
    </lineage>
</organism>
<sequence>MSEDEFVVLLEHAGILETSDENDMEFMEETVLREWLERDGVQLFTTQMTTTKNDTDLVVDGNASTAPTATATATTLVGEARTRMAGHILARLLERGWIAPIEFDYEEDETEEWKTKLYTPRLRTTEAYRIYIEKDPTATQLTARGFHLRAHELRKVGLSVGPYAHPFSKPWACFSCWFLMLVTEQDGAEMPPPVPVSVADNDMKSRLREKMWQDCFPTCSESAKQTFLSFTRPEIILYATLGLNLISNGISSVPAFSRELKSMGVTSADDRSIIVGFLAKAFPTE</sequence>
<evidence type="ECO:0000313" key="2">
    <source>
        <dbReference type="Proteomes" id="UP001259832"/>
    </source>
</evidence>
<proteinExistence type="predicted"/>
<name>A0AAD9LCT4_9STRA</name>
<comment type="caution">
    <text evidence="1">The sequence shown here is derived from an EMBL/GenBank/DDBJ whole genome shotgun (WGS) entry which is preliminary data.</text>
</comment>